<dbReference type="AlphaFoldDB" id="A0A815G453"/>
<dbReference type="Gene3D" id="3.20.20.80">
    <property type="entry name" value="Glycosidases"/>
    <property type="match status" value="1"/>
</dbReference>
<accession>A0A815G453</accession>
<comment type="caution">
    <text evidence="2">The sequence shown here is derived from an EMBL/GenBank/DDBJ whole genome shotgun (WGS) entry which is preliminary data.</text>
</comment>
<protein>
    <submittedName>
        <fullName evidence="2">Uncharacterized protein</fullName>
    </submittedName>
</protein>
<feature type="signal peptide" evidence="1">
    <location>
        <begin position="1"/>
        <end position="17"/>
    </location>
</feature>
<evidence type="ECO:0000313" key="2">
    <source>
        <dbReference type="EMBL" id="CAF1334116.1"/>
    </source>
</evidence>
<feature type="chain" id="PRO_5036227494" evidence="1">
    <location>
        <begin position="18"/>
        <end position="571"/>
    </location>
</feature>
<evidence type="ECO:0000313" key="4">
    <source>
        <dbReference type="Proteomes" id="UP000663829"/>
    </source>
</evidence>
<organism evidence="2 4">
    <name type="scientific">Didymodactylos carnosus</name>
    <dbReference type="NCBI Taxonomy" id="1234261"/>
    <lineage>
        <taxon>Eukaryota</taxon>
        <taxon>Metazoa</taxon>
        <taxon>Spiralia</taxon>
        <taxon>Gnathifera</taxon>
        <taxon>Rotifera</taxon>
        <taxon>Eurotatoria</taxon>
        <taxon>Bdelloidea</taxon>
        <taxon>Philodinida</taxon>
        <taxon>Philodinidae</taxon>
        <taxon>Didymodactylos</taxon>
    </lineage>
</organism>
<keyword evidence="1" id="KW-0732">Signal</keyword>
<reference evidence="2" key="1">
    <citation type="submission" date="2021-02" db="EMBL/GenBank/DDBJ databases">
        <authorList>
            <person name="Nowell W R."/>
        </authorList>
    </citation>
    <scope>NUCLEOTIDE SEQUENCE</scope>
</reference>
<dbReference type="Proteomes" id="UP000681722">
    <property type="component" value="Unassembled WGS sequence"/>
</dbReference>
<dbReference type="EMBL" id="CAJOBC010054990">
    <property type="protein sequence ID" value="CAF4190154.1"/>
    <property type="molecule type" value="Genomic_DNA"/>
</dbReference>
<dbReference type="OrthoDB" id="10262193at2759"/>
<keyword evidence="4" id="KW-1185">Reference proteome</keyword>
<sequence length="571" mass="65735">MRLLLLVSSIIVSFVSGDHSQPDTWSATDGLGRALVSHDEVGDIKSNKFVGIFYFLWNEGSKPGPFDVTKILQQSGGDIINAQWGPLYTFHHWSKPYFDYYLQDDEFVIRKHAQMLADAGIDTLIYDVTNGYTYDNIWAKIGDVFTDMRAQGIKVPQFTFIAWTNGAQTVQHLYNVLYSQNRYSDLWFRWNGKPLLFADFDGLSQQLKDFFTVRKSWAWTGPDGWYGNGNGRWPWIDNYPQGLGKNEWGQTEQTCVAIGGHPTSNLGRSYDGPTQTQPAQSNANVGHYFQQQWDRALQIDPSFIFVTGWNEWIAQRFVQTNELNIPFLGKHWPIGTSYFVDQFDQEFSRDAEPMAGGHGDNYYYQLVNYIRKFKGVRRPELPTGPKTITINQDFSQWQGVGPHYTDDLWDIPSRNHPQYGAQHVQLTDYSQKNDLAVMQVARDSSNLYFYARSTRPWTNGNQYVWLYLNTDNNYNTGWYGFDYVVDVGDSRLKKNGGGGFWFNQESIHVVNSGDNELHFAIPHLALNIRSPINLKFKWFSADQLYGDAMYFIDKGDSAPNGRFTYSYQADF</sequence>
<gene>
    <name evidence="2" type="ORF">GPM918_LOCUS30103</name>
    <name evidence="3" type="ORF">SRO942_LOCUS30706</name>
</gene>
<dbReference type="EMBL" id="CAJNOQ010014066">
    <property type="protein sequence ID" value="CAF1334116.1"/>
    <property type="molecule type" value="Genomic_DNA"/>
</dbReference>
<evidence type="ECO:0000256" key="1">
    <source>
        <dbReference type="SAM" id="SignalP"/>
    </source>
</evidence>
<proteinExistence type="predicted"/>
<evidence type="ECO:0000313" key="3">
    <source>
        <dbReference type="EMBL" id="CAF4190154.1"/>
    </source>
</evidence>
<name>A0A815G453_9BILA</name>
<dbReference type="Proteomes" id="UP000663829">
    <property type="component" value="Unassembled WGS sequence"/>
</dbReference>